<comment type="caution">
    <text evidence="2">The sequence shown here is derived from an EMBL/GenBank/DDBJ whole genome shotgun (WGS) entry which is preliminary data.</text>
</comment>
<evidence type="ECO:0008006" key="4">
    <source>
        <dbReference type="Google" id="ProtNLM"/>
    </source>
</evidence>
<proteinExistence type="predicted"/>
<dbReference type="RefSeq" id="WP_175548693.1">
    <property type="nucleotide sequence ID" value="NZ_MLCF01000030.1"/>
</dbReference>
<feature type="compositionally biased region" description="Low complexity" evidence="1">
    <location>
        <begin position="39"/>
        <end position="49"/>
    </location>
</feature>
<feature type="region of interest" description="Disordered" evidence="1">
    <location>
        <begin position="298"/>
        <end position="334"/>
    </location>
</feature>
<feature type="compositionally biased region" description="Basic and acidic residues" evidence="1">
    <location>
        <begin position="75"/>
        <end position="84"/>
    </location>
</feature>
<gene>
    <name evidence="2" type="ORF">BIV57_07475</name>
</gene>
<protein>
    <recommendedName>
        <fullName evidence="4">EcsC family protein</fullName>
    </recommendedName>
</protein>
<evidence type="ECO:0000313" key="2">
    <source>
        <dbReference type="EMBL" id="OIV38091.1"/>
    </source>
</evidence>
<dbReference type="EMBL" id="MLCF01000030">
    <property type="protein sequence ID" value="OIV38091.1"/>
    <property type="molecule type" value="Genomic_DNA"/>
</dbReference>
<sequence length="334" mass="34971">MARRTGRTGRLGRFGRRDRDALPEGQDGPQAPDGDESSAADLIAGIAALPPAPSDDGDEDAPEGVLVATQGPEGPDGRPGRNGDRKRLLAALRAALGRGAGAAGRAGARAAHAGGKGAHALADRLIEAAPRIPVRRLESLRQHHPGLGTEELADKLVKGAERSTAAVGAGIGAAAVLPNPMTMPVELAAETLAVAAIEFKLVAELHEAYGIPAQGNGRQRSMAYLVAWADQRGIDPRRPTALGDAFSSTAKRDLRNRLIGRMARSAPSLTPFLIGAGVGATMNHRDTHKLAEKIRRDLRRRAGGEGRQLPEGDGSADRALSRAETRRLGKRVDK</sequence>
<name>A0A1J7BHB8_9ACTN</name>
<dbReference type="AlphaFoldDB" id="A0A1J7BHB8"/>
<keyword evidence="3" id="KW-1185">Reference proteome</keyword>
<dbReference type="STRING" id="1428644.BIV57_07475"/>
<accession>A0A1J7BHB8</accession>
<dbReference type="Proteomes" id="UP000243342">
    <property type="component" value="Unassembled WGS sequence"/>
</dbReference>
<organism evidence="2 3">
    <name type="scientific">Mangrovactinospora gilvigrisea</name>
    <dbReference type="NCBI Taxonomy" id="1428644"/>
    <lineage>
        <taxon>Bacteria</taxon>
        <taxon>Bacillati</taxon>
        <taxon>Actinomycetota</taxon>
        <taxon>Actinomycetes</taxon>
        <taxon>Kitasatosporales</taxon>
        <taxon>Streptomycetaceae</taxon>
        <taxon>Mangrovactinospora</taxon>
    </lineage>
</organism>
<evidence type="ECO:0000256" key="1">
    <source>
        <dbReference type="SAM" id="MobiDB-lite"/>
    </source>
</evidence>
<evidence type="ECO:0000313" key="3">
    <source>
        <dbReference type="Proteomes" id="UP000243342"/>
    </source>
</evidence>
<feature type="region of interest" description="Disordered" evidence="1">
    <location>
        <begin position="1"/>
        <end position="84"/>
    </location>
</feature>
<reference evidence="2 3" key="1">
    <citation type="submission" date="2016-10" db="EMBL/GenBank/DDBJ databases">
        <title>Genome sequence of Streptomyces gilvigriseus MUSC 26.</title>
        <authorList>
            <person name="Lee L.-H."/>
            <person name="Ser H.-L."/>
        </authorList>
    </citation>
    <scope>NUCLEOTIDE SEQUENCE [LARGE SCALE GENOMIC DNA]</scope>
    <source>
        <strain evidence="2 3">MUSC 26</strain>
    </source>
</reference>